<evidence type="ECO:0000256" key="9">
    <source>
        <dbReference type="ARBA" id="ARBA00068505"/>
    </source>
</evidence>
<keyword evidence="6" id="KW-0732">Signal</keyword>
<evidence type="ECO:0000256" key="8">
    <source>
        <dbReference type="ARBA" id="ARBA00023295"/>
    </source>
</evidence>
<keyword evidence="5" id="KW-0964">Secreted</keyword>
<dbReference type="InterPro" id="IPR001547">
    <property type="entry name" value="Glyco_hydro_5"/>
</dbReference>
<comment type="similarity">
    <text evidence="3">Belongs to the glycosyl hydrolase 5 (cellulase A) family.</text>
</comment>
<gene>
    <name evidence="12" type="ORF">ACRE_058820</name>
</gene>
<accession>A0A086T1X8</accession>
<dbReference type="FunFam" id="3.20.20.80:FF:000076">
    <property type="entry name" value="Mannan endo-1,4-beta-mannosidase A"/>
    <property type="match status" value="1"/>
</dbReference>
<keyword evidence="7" id="KW-0378">Hydrolase</keyword>
<evidence type="ECO:0000256" key="6">
    <source>
        <dbReference type="ARBA" id="ARBA00022729"/>
    </source>
</evidence>
<dbReference type="SUPFAM" id="SSF51445">
    <property type="entry name" value="(Trans)glycosidases"/>
    <property type="match status" value="1"/>
</dbReference>
<keyword evidence="13" id="KW-1185">Reference proteome</keyword>
<comment type="caution">
    <text evidence="12">The sequence shown here is derived from an EMBL/GenBank/DDBJ whole genome shotgun (WGS) entry which is preliminary data.</text>
</comment>
<dbReference type="PANTHER" id="PTHR31451:SF39">
    <property type="entry name" value="MANNAN ENDO-1,4-BETA-MANNOSIDASE 1"/>
    <property type="match status" value="1"/>
</dbReference>
<dbReference type="InterPro" id="IPR017853">
    <property type="entry name" value="GH"/>
</dbReference>
<keyword evidence="8" id="KW-0326">Glycosidase</keyword>
<evidence type="ECO:0000256" key="3">
    <source>
        <dbReference type="ARBA" id="ARBA00005641"/>
    </source>
</evidence>
<dbReference type="Gene3D" id="3.20.20.80">
    <property type="entry name" value="Glycosidases"/>
    <property type="match status" value="1"/>
</dbReference>
<evidence type="ECO:0000256" key="7">
    <source>
        <dbReference type="ARBA" id="ARBA00022801"/>
    </source>
</evidence>
<dbReference type="HOGENOM" id="CLU_031603_4_1_1"/>
<dbReference type="AlphaFoldDB" id="A0A086T1X8"/>
<protein>
    <recommendedName>
        <fullName evidence="9">Mannan endo-1,4-beta-mannosidase A</fullName>
        <ecNumber evidence="4">3.2.1.78</ecNumber>
    </recommendedName>
    <alternativeName>
        <fullName evidence="10">Endo-beta-1,4-mannanase A</fullName>
    </alternativeName>
</protein>
<dbReference type="InterPro" id="IPR045053">
    <property type="entry name" value="MAN-like"/>
</dbReference>
<dbReference type="EMBL" id="JPKY01000071">
    <property type="protein sequence ID" value="KFH43360.1"/>
    <property type="molecule type" value="Genomic_DNA"/>
</dbReference>
<comment type="catalytic activity">
    <reaction evidence="1">
        <text>Random hydrolysis of (1-&gt;4)-beta-D-mannosidic linkages in mannans, galactomannans and glucomannans.</text>
        <dbReference type="EC" id="3.2.1.78"/>
    </reaction>
</comment>
<dbReference type="Proteomes" id="UP000029964">
    <property type="component" value="Unassembled WGS sequence"/>
</dbReference>
<name>A0A086T1X8_HAPC1</name>
<comment type="subcellular location">
    <subcellularLocation>
        <location evidence="2">Secreted</location>
    </subcellularLocation>
</comment>
<evidence type="ECO:0000313" key="12">
    <source>
        <dbReference type="EMBL" id="KFH43360.1"/>
    </source>
</evidence>
<organism evidence="12 13">
    <name type="scientific">Hapsidospora chrysogenum (strain ATCC 11550 / CBS 779.69 / DSM 880 / IAM 14645 / JCM 23072 / IMI 49137)</name>
    <name type="common">Acremonium chrysogenum</name>
    <dbReference type="NCBI Taxonomy" id="857340"/>
    <lineage>
        <taxon>Eukaryota</taxon>
        <taxon>Fungi</taxon>
        <taxon>Dikarya</taxon>
        <taxon>Ascomycota</taxon>
        <taxon>Pezizomycotina</taxon>
        <taxon>Sordariomycetes</taxon>
        <taxon>Hypocreomycetidae</taxon>
        <taxon>Hypocreales</taxon>
        <taxon>Bionectriaceae</taxon>
        <taxon>Hapsidospora</taxon>
    </lineage>
</organism>
<reference evidence="13" key="1">
    <citation type="journal article" date="2014" name="Genome Announc.">
        <title>Genome sequence and annotation of Acremonium chrysogenum, producer of the beta-lactam antibiotic cephalosporin C.</title>
        <authorList>
            <person name="Terfehr D."/>
            <person name="Dahlmann T.A."/>
            <person name="Specht T."/>
            <person name="Zadra I."/>
            <person name="Kuernsteiner H."/>
            <person name="Kueck U."/>
        </authorList>
    </citation>
    <scope>NUCLEOTIDE SEQUENCE [LARGE SCALE GENOMIC DNA]</scope>
    <source>
        <strain evidence="13">ATCC 11550 / CBS 779.69 / DSM 880 / IAM 14645 / JCM 23072 / IMI 49137</strain>
    </source>
</reference>
<dbReference type="GO" id="GO:0005576">
    <property type="term" value="C:extracellular region"/>
    <property type="evidence" value="ECO:0007669"/>
    <property type="project" value="UniProtKB-SubCell"/>
</dbReference>
<evidence type="ECO:0000256" key="5">
    <source>
        <dbReference type="ARBA" id="ARBA00022525"/>
    </source>
</evidence>
<evidence type="ECO:0000259" key="11">
    <source>
        <dbReference type="Pfam" id="PF26410"/>
    </source>
</evidence>
<feature type="domain" description="Glycoside hydrolase family 5" evidence="11">
    <location>
        <begin position="125"/>
        <end position="308"/>
    </location>
</feature>
<dbReference type="EC" id="3.2.1.78" evidence="4"/>
<dbReference type="STRING" id="857340.A0A086T1X8"/>
<evidence type="ECO:0000256" key="4">
    <source>
        <dbReference type="ARBA" id="ARBA00012706"/>
    </source>
</evidence>
<evidence type="ECO:0000256" key="2">
    <source>
        <dbReference type="ARBA" id="ARBA00004613"/>
    </source>
</evidence>
<evidence type="ECO:0000256" key="1">
    <source>
        <dbReference type="ARBA" id="ARBA00001678"/>
    </source>
</evidence>
<evidence type="ECO:0000256" key="10">
    <source>
        <dbReference type="ARBA" id="ARBA00077212"/>
    </source>
</evidence>
<dbReference type="OrthoDB" id="406631at2759"/>
<proteinExistence type="inferred from homology"/>
<sequence>MPKMGGAHVGAMGDVSVLKTRADGFVGTDGAKFDMADYLVGTNCYWCSFLTNSADVGLVFDHLQDSAVKVLRVWGFNDVNEKPASGQPWFQYLAPGGSEINDGPTGLQLLDAVVAAAEDRGIKLIIPFVNYWDDYGGISAYAAAFGGDKVSWFSNEAAQEQYRTYVKAVVSRYIESPAIFAWELSNEIRCQGCDTSIVYDWAKSTSDYVKSLDGNHLVTLGDEGFGLSAEGSYPETYYEGVDWVKNLGIETLDFGTLHLYPEHWDTTADWGNTWIEAHAKVCAEVGKPCMLEEFGWSADKCGVGSQWQKAAFSASGMAGDMFWQLGDNLSSGPSNRDIFTIDHGTADWDCVVTNHPGAS</sequence>
<dbReference type="GO" id="GO:0016985">
    <property type="term" value="F:mannan endo-1,4-beta-mannosidase activity"/>
    <property type="evidence" value="ECO:0007669"/>
    <property type="project" value="UniProtKB-EC"/>
</dbReference>
<dbReference type="PANTHER" id="PTHR31451">
    <property type="match status" value="1"/>
</dbReference>
<dbReference type="GO" id="GO:0046355">
    <property type="term" value="P:mannan catabolic process"/>
    <property type="evidence" value="ECO:0007669"/>
    <property type="project" value="UniProtKB-ARBA"/>
</dbReference>
<dbReference type="Pfam" id="PF26410">
    <property type="entry name" value="GH5_mannosidase"/>
    <property type="match status" value="1"/>
</dbReference>
<evidence type="ECO:0000313" key="13">
    <source>
        <dbReference type="Proteomes" id="UP000029964"/>
    </source>
</evidence>